<dbReference type="SUPFAM" id="SSF51206">
    <property type="entry name" value="cAMP-binding domain-like"/>
    <property type="match status" value="1"/>
</dbReference>
<name>A0A9X4QTC5_9BACL</name>
<dbReference type="Gene3D" id="2.60.120.10">
    <property type="entry name" value="Jelly Rolls"/>
    <property type="match status" value="1"/>
</dbReference>
<dbReference type="GO" id="GO:0016887">
    <property type="term" value="F:ATP hydrolysis activity"/>
    <property type="evidence" value="ECO:0007669"/>
    <property type="project" value="InterPro"/>
</dbReference>
<dbReference type="PROSITE" id="PS00888">
    <property type="entry name" value="CNMP_BINDING_1"/>
    <property type="match status" value="1"/>
</dbReference>
<evidence type="ECO:0000259" key="4">
    <source>
        <dbReference type="PROSITE" id="PS50893"/>
    </source>
</evidence>
<dbReference type="PRINTS" id="PR00103">
    <property type="entry name" value="CAMPKINASE"/>
</dbReference>
<proteinExistence type="predicted"/>
<dbReference type="PROSITE" id="PS00211">
    <property type="entry name" value="ABC_TRANSPORTER_1"/>
    <property type="match status" value="1"/>
</dbReference>
<comment type="caution">
    <text evidence="5">The sequence shown here is derived from an EMBL/GenBank/DDBJ whole genome shotgun (WGS) entry which is preliminary data.</text>
</comment>
<dbReference type="Proteomes" id="UP001153404">
    <property type="component" value="Unassembled WGS sequence"/>
</dbReference>
<dbReference type="CDD" id="cd00038">
    <property type="entry name" value="CAP_ED"/>
    <property type="match status" value="1"/>
</dbReference>
<dbReference type="PROSITE" id="PS00889">
    <property type="entry name" value="CNMP_BINDING_2"/>
    <property type="match status" value="1"/>
</dbReference>
<dbReference type="SUPFAM" id="SSF52540">
    <property type="entry name" value="P-loop containing nucleoside triphosphate hydrolases"/>
    <property type="match status" value="1"/>
</dbReference>
<dbReference type="EMBL" id="JAPDIA010000003">
    <property type="protein sequence ID" value="MDG0810178.1"/>
    <property type="molecule type" value="Genomic_DNA"/>
</dbReference>
<dbReference type="PANTHER" id="PTHR24221:SF654">
    <property type="entry name" value="ATP-BINDING CASSETTE SUB-FAMILY B MEMBER 6"/>
    <property type="match status" value="1"/>
</dbReference>
<dbReference type="InterPro" id="IPR003439">
    <property type="entry name" value="ABC_transporter-like_ATP-bd"/>
</dbReference>
<dbReference type="GO" id="GO:0034040">
    <property type="term" value="F:ATPase-coupled lipid transmembrane transporter activity"/>
    <property type="evidence" value="ECO:0007669"/>
    <property type="project" value="TreeGrafter"/>
</dbReference>
<dbReference type="InterPro" id="IPR014710">
    <property type="entry name" value="RmlC-like_jellyroll"/>
</dbReference>
<dbReference type="InterPro" id="IPR018490">
    <property type="entry name" value="cNMP-bd_dom_sf"/>
</dbReference>
<evidence type="ECO:0000313" key="6">
    <source>
        <dbReference type="Proteomes" id="UP001153404"/>
    </source>
</evidence>
<reference evidence="5" key="1">
    <citation type="submission" date="2022-10" db="EMBL/GenBank/DDBJ databases">
        <title>Comparative genomic analysis of Cohnella hashimotonis sp. nov., isolated from the International Space Station.</title>
        <authorList>
            <person name="Simpson A."/>
            <person name="Venkateswaran K."/>
        </authorList>
    </citation>
    <scope>NUCLEOTIDE SEQUENCE</scope>
    <source>
        <strain evidence="5">DSM 28161</strain>
    </source>
</reference>
<evidence type="ECO:0000256" key="2">
    <source>
        <dbReference type="SAM" id="MobiDB-lite"/>
    </source>
</evidence>
<dbReference type="InterPro" id="IPR039421">
    <property type="entry name" value="Type_1_exporter"/>
</dbReference>
<gene>
    <name evidence="5" type="ORF">OMP40_13080</name>
</gene>
<keyword evidence="1" id="KW-0010">Activator</keyword>
<dbReference type="InterPro" id="IPR000595">
    <property type="entry name" value="cNMP-bd_dom"/>
</dbReference>
<dbReference type="PROSITE" id="PS50042">
    <property type="entry name" value="CNMP_BINDING_3"/>
    <property type="match status" value="1"/>
</dbReference>
<dbReference type="SMART" id="SM00100">
    <property type="entry name" value="cNMP"/>
    <property type="match status" value="1"/>
</dbReference>
<dbReference type="Pfam" id="PF00005">
    <property type="entry name" value="ABC_tran"/>
    <property type="match status" value="1"/>
</dbReference>
<feature type="domain" description="Cyclic nucleotide-binding" evidence="3">
    <location>
        <begin position="283"/>
        <end position="403"/>
    </location>
</feature>
<dbReference type="PROSITE" id="PS50893">
    <property type="entry name" value="ABC_TRANSPORTER_2"/>
    <property type="match status" value="1"/>
</dbReference>
<dbReference type="InterPro" id="IPR018488">
    <property type="entry name" value="cNMP-bd_CS"/>
</dbReference>
<dbReference type="GO" id="GO:0005524">
    <property type="term" value="F:ATP binding"/>
    <property type="evidence" value="ECO:0007669"/>
    <property type="project" value="InterPro"/>
</dbReference>
<dbReference type="Gene3D" id="3.40.50.300">
    <property type="entry name" value="P-loop containing nucleotide triphosphate hydrolases"/>
    <property type="match status" value="1"/>
</dbReference>
<keyword evidence="6" id="KW-1185">Reference proteome</keyword>
<dbReference type="PANTHER" id="PTHR24221">
    <property type="entry name" value="ATP-BINDING CASSETTE SUB-FAMILY B"/>
    <property type="match status" value="1"/>
</dbReference>
<evidence type="ECO:0000256" key="1">
    <source>
        <dbReference type="ARBA" id="ARBA00023159"/>
    </source>
</evidence>
<dbReference type="InterPro" id="IPR027417">
    <property type="entry name" value="P-loop_NTPase"/>
</dbReference>
<evidence type="ECO:0000313" key="5">
    <source>
        <dbReference type="EMBL" id="MDG0810178.1"/>
    </source>
</evidence>
<feature type="domain" description="ABC transporter" evidence="4">
    <location>
        <begin position="23"/>
        <end position="258"/>
    </location>
</feature>
<organism evidence="5 6">
    <name type="scientific">Cohnella rhizosphaerae</name>
    <dbReference type="NCBI Taxonomy" id="1457232"/>
    <lineage>
        <taxon>Bacteria</taxon>
        <taxon>Bacillati</taxon>
        <taxon>Bacillota</taxon>
        <taxon>Bacilli</taxon>
        <taxon>Bacillales</taxon>
        <taxon>Paenibacillaceae</taxon>
        <taxon>Cohnella</taxon>
    </lineage>
</organism>
<feature type="region of interest" description="Disordered" evidence="2">
    <location>
        <begin position="36"/>
        <end position="59"/>
    </location>
</feature>
<protein>
    <submittedName>
        <fullName evidence="5">Cyclic nucleotide-binding domain-containing protein</fullName>
    </submittedName>
</protein>
<dbReference type="Pfam" id="PF00027">
    <property type="entry name" value="cNMP_binding"/>
    <property type="match status" value="1"/>
</dbReference>
<dbReference type="AlphaFoldDB" id="A0A9X4QTC5"/>
<sequence>MASEPELPEPAAPRSPAAPIREIAMDGVFFGYQEGGGPTAGRVARPRRGEATRRSSAPAVRARARRCNCSPACTTQGRGASRWTASICARSGERSLRELALLVGQDTFLFNATVRDNLLLDKQGLGEAEVNEAVRQAGLQEAVARWPEGLDTLVRQEGGSFSGGERQRIALARALLRDPDVLLLDEVTSALDPASETLVNELVLSLRGRKTVVSVTHRLSAVVDADLIYVFDRGEVVESGTHEQLLGQGGVYARLWEKQQGLRLSKDGMHADVDTAWLARLPFLAGVDAALLDSLSAAFSTQTCREGEAVVREGEEGHTFYIIVRGQFEVTKQTADADERRVATLRDGDYFGEIALMRQVPRTATVRALGPSVLLSMRRETFQRLVSGSTQLQDELSRALERRA</sequence>
<dbReference type="InterPro" id="IPR017871">
    <property type="entry name" value="ABC_transporter-like_CS"/>
</dbReference>
<accession>A0A9X4QTC5</accession>
<evidence type="ECO:0000259" key="3">
    <source>
        <dbReference type="PROSITE" id="PS50042"/>
    </source>
</evidence>